<dbReference type="InterPro" id="IPR036010">
    <property type="entry name" value="2Fe-2S_ferredoxin-like_sf"/>
</dbReference>
<dbReference type="InterPro" id="IPR039261">
    <property type="entry name" value="FNR_nucleotide-bd"/>
</dbReference>
<evidence type="ECO:0000259" key="10">
    <source>
        <dbReference type="PROSITE" id="PS51085"/>
    </source>
</evidence>
<keyword evidence="6" id="KW-0560">Oxidoreductase</keyword>
<name>A0AA37W6I8_9GAMM</name>
<evidence type="ECO:0000256" key="2">
    <source>
        <dbReference type="ARBA" id="ARBA00022630"/>
    </source>
</evidence>
<dbReference type="InterPro" id="IPR017927">
    <property type="entry name" value="FAD-bd_FR_type"/>
</dbReference>
<keyword evidence="3" id="KW-0001">2Fe-2S</keyword>
<keyword evidence="5" id="KW-0274">FAD</keyword>
<evidence type="ECO:0000256" key="4">
    <source>
        <dbReference type="ARBA" id="ARBA00022723"/>
    </source>
</evidence>
<dbReference type="SUPFAM" id="SSF54292">
    <property type="entry name" value="2Fe-2S ferredoxin-like"/>
    <property type="match status" value="1"/>
</dbReference>
<reference evidence="12" key="1">
    <citation type="journal article" date="2014" name="Int. J. Syst. Evol. Microbiol.">
        <title>Complete genome sequence of Corynebacterium casei LMG S-19264T (=DSM 44701T), isolated from a smear-ripened cheese.</title>
        <authorList>
            <consortium name="US DOE Joint Genome Institute (JGI-PGF)"/>
            <person name="Walter F."/>
            <person name="Albersmeier A."/>
            <person name="Kalinowski J."/>
            <person name="Ruckert C."/>
        </authorList>
    </citation>
    <scope>NUCLEOTIDE SEQUENCE</scope>
    <source>
        <strain evidence="12">NBRC 110071</strain>
    </source>
</reference>
<dbReference type="Pfam" id="PF00111">
    <property type="entry name" value="Fer2"/>
    <property type="match status" value="1"/>
</dbReference>
<dbReference type="InterPro" id="IPR001041">
    <property type="entry name" value="2Fe-2S_ferredoxin-type"/>
</dbReference>
<dbReference type="InterPro" id="IPR050415">
    <property type="entry name" value="MRET"/>
</dbReference>
<dbReference type="Proteomes" id="UP001161389">
    <property type="component" value="Unassembled WGS sequence"/>
</dbReference>
<dbReference type="Gene3D" id="2.40.30.10">
    <property type="entry name" value="Translation factors"/>
    <property type="match status" value="1"/>
</dbReference>
<gene>
    <name evidence="12" type="ORF">GCM10007876_07460</name>
</gene>
<dbReference type="InterPro" id="IPR012675">
    <property type="entry name" value="Beta-grasp_dom_sf"/>
</dbReference>
<evidence type="ECO:0000256" key="9">
    <source>
        <dbReference type="ARBA" id="ARBA00061434"/>
    </source>
</evidence>
<evidence type="ECO:0000256" key="3">
    <source>
        <dbReference type="ARBA" id="ARBA00022714"/>
    </source>
</evidence>
<evidence type="ECO:0000256" key="7">
    <source>
        <dbReference type="ARBA" id="ARBA00023004"/>
    </source>
</evidence>
<evidence type="ECO:0000256" key="1">
    <source>
        <dbReference type="ARBA" id="ARBA00001974"/>
    </source>
</evidence>
<dbReference type="PANTHER" id="PTHR47354">
    <property type="entry name" value="NADH OXIDOREDUCTASE HCR"/>
    <property type="match status" value="1"/>
</dbReference>
<sequence>MSQSSEFNFSTKNQRVKRKIKTLLNESLVNSSSLRSYYEPLIQPFVPSWSVKKFRAKVIDLERITQNVIRVTLKPSKKWAGFESGQFIELSVVQDGALVSRCFSISSSRQHWLKTGKIELTIREQEQGRITPWLLQGLKKYQHVQISKAKGHFTFNASTTSSVPASSPVLMLAGGTGITPILSMLSDIAHYQQKVDLIFFSRDSHLYKEELSRLATSHEKLSVHYINTQEQGHCSEALLNTLCPDFLNRDIYLCGPSQMSEDVTHLLESLEFDSNRLHQEHFLPIRKKATSGQNISASIRFNKAGLTTEIEATNEQTLLEAAEAAKLSPNYGCRMGICHQCKCNKTKGVVLNTVTGEVSDTSEEVIQLCVSVPLSDLEVQL</sequence>
<dbReference type="EMBL" id="BSNM01000003">
    <property type="protein sequence ID" value="GLQ30268.1"/>
    <property type="molecule type" value="Genomic_DNA"/>
</dbReference>
<evidence type="ECO:0000256" key="8">
    <source>
        <dbReference type="ARBA" id="ARBA00023014"/>
    </source>
</evidence>
<dbReference type="InterPro" id="IPR001433">
    <property type="entry name" value="OxRdtase_FAD/NAD-bd"/>
</dbReference>
<keyword evidence="13" id="KW-1185">Reference proteome</keyword>
<feature type="domain" description="2Fe-2S ferredoxin-type" evidence="10">
    <location>
        <begin position="297"/>
        <end position="381"/>
    </location>
</feature>
<dbReference type="GO" id="GO:0046872">
    <property type="term" value="F:metal ion binding"/>
    <property type="evidence" value="ECO:0007669"/>
    <property type="project" value="UniProtKB-KW"/>
</dbReference>
<organism evidence="12 13">
    <name type="scientific">Litoribrevibacter albus</name>
    <dbReference type="NCBI Taxonomy" id="1473156"/>
    <lineage>
        <taxon>Bacteria</taxon>
        <taxon>Pseudomonadati</taxon>
        <taxon>Pseudomonadota</taxon>
        <taxon>Gammaproteobacteria</taxon>
        <taxon>Oceanospirillales</taxon>
        <taxon>Oceanospirillaceae</taxon>
        <taxon>Litoribrevibacter</taxon>
    </lineage>
</organism>
<dbReference type="CDD" id="cd00207">
    <property type="entry name" value="fer2"/>
    <property type="match status" value="1"/>
</dbReference>
<dbReference type="RefSeq" id="WP_284378917.1">
    <property type="nucleotide sequence ID" value="NZ_BSNM01000003.1"/>
</dbReference>
<dbReference type="Gene3D" id="3.10.20.30">
    <property type="match status" value="1"/>
</dbReference>
<reference evidence="12" key="2">
    <citation type="submission" date="2023-01" db="EMBL/GenBank/DDBJ databases">
        <title>Draft genome sequence of Litoribrevibacter albus strain NBRC 110071.</title>
        <authorList>
            <person name="Sun Q."/>
            <person name="Mori K."/>
        </authorList>
    </citation>
    <scope>NUCLEOTIDE SEQUENCE</scope>
    <source>
        <strain evidence="12">NBRC 110071</strain>
    </source>
</reference>
<dbReference type="GO" id="GO:0051537">
    <property type="term" value="F:2 iron, 2 sulfur cluster binding"/>
    <property type="evidence" value="ECO:0007669"/>
    <property type="project" value="UniProtKB-KW"/>
</dbReference>
<keyword evidence="7" id="KW-0408">Iron</keyword>
<feature type="domain" description="FAD-binding FR-type" evidence="11">
    <location>
        <begin position="51"/>
        <end position="156"/>
    </location>
</feature>
<comment type="caution">
    <text evidence="12">The sequence shown here is derived from an EMBL/GenBank/DDBJ whole genome shotgun (WGS) entry which is preliminary data.</text>
</comment>
<dbReference type="InterPro" id="IPR017938">
    <property type="entry name" value="Riboflavin_synthase-like_b-brl"/>
</dbReference>
<dbReference type="Gene3D" id="3.40.50.80">
    <property type="entry name" value="Nucleotide-binding domain of ferredoxin-NADP reductase (FNR) module"/>
    <property type="match status" value="1"/>
</dbReference>
<evidence type="ECO:0000256" key="6">
    <source>
        <dbReference type="ARBA" id="ARBA00023002"/>
    </source>
</evidence>
<dbReference type="Pfam" id="PF00970">
    <property type="entry name" value="FAD_binding_6"/>
    <property type="match status" value="1"/>
</dbReference>
<keyword evidence="4" id="KW-0479">Metal-binding</keyword>
<dbReference type="PANTHER" id="PTHR47354:SF6">
    <property type="entry name" value="NADH OXIDOREDUCTASE HCR"/>
    <property type="match status" value="1"/>
</dbReference>
<accession>A0AA37W6I8</accession>
<dbReference type="GO" id="GO:0016491">
    <property type="term" value="F:oxidoreductase activity"/>
    <property type="evidence" value="ECO:0007669"/>
    <property type="project" value="UniProtKB-KW"/>
</dbReference>
<dbReference type="InterPro" id="IPR008333">
    <property type="entry name" value="Cbr1-like_FAD-bd_dom"/>
</dbReference>
<proteinExistence type="inferred from homology"/>
<comment type="similarity">
    <text evidence="9">In the N-terminal section; belongs to the FAD-binding oxidoreductase type 6 family.</text>
</comment>
<dbReference type="PROSITE" id="PS51085">
    <property type="entry name" value="2FE2S_FER_2"/>
    <property type="match status" value="1"/>
</dbReference>
<evidence type="ECO:0000313" key="12">
    <source>
        <dbReference type="EMBL" id="GLQ30268.1"/>
    </source>
</evidence>
<keyword evidence="8" id="KW-0411">Iron-sulfur</keyword>
<evidence type="ECO:0000259" key="11">
    <source>
        <dbReference type="PROSITE" id="PS51384"/>
    </source>
</evidence>
<dbReference type="AlphaFoldDB" id="A0AA37W6I8"/>
<dbReference type="PROSITE" id="PS51384">
    <property type="entry name" value="FAD_FR"/>
    <property type="match status" value="1"/>
</dbReference>
<comment type="cofactor">
    <cofactor evidence="1">
        <name>FAD</name>
        <dbReference type="ChEBI" id="CHEBI:57692"/>
    </cofactor>
</comment>
<keyword evidence="2" id="KW-0285">Flavoprotein</keyword>
<evidence type="ECO:0000313" key="13">
    <source>
        <dbReference type="Proteomes" id="UP001161389"/>
    </source>
</evidence>
<dbReference type="Pfam" id="PF00175">
    <property type="entry name" value="NAD_binding_1"/>
    <property type="match status" value="1"/>
</dbReference>
<protein>
    <submittedName>
        <fullName evidence="12">Ferredoxin reductase</fullName>
    </submittedName>
</protein>
<dbReference type="SUPFAM" id="SSF63380">
    <property type="entry name" value="Riboflavin synthase domain-like"/>
    <property type="match status" value="1"/>
</dbReference>
<dbReference type="SUPFAM" id="SSF52343">
    <property type="entry name" value="Ferredoxin reductase-like, C-terminal NADP-linked domain"/>
    <property type="match status" value="1"/>
</dbReference>
<evidence type="ECO:0000256" key="5">
    <source>
        <dbReference type="ARBA" id="ARBA00022827"/>
    </source>
</evidence>